<feature type="signal peptide" evidence="2">
    <location>
        <begin position="1"/>
        <end position="36"/>
    </location>
</feature>
<dbReference type="InterPro" id="IPR058193">
    <property type="entry name" value="VanY/YodJ_core_dom"/>
</dbReference>
<reference evidence="4 5" key="1">
    <citation type="submission" date="2023-12" db="EMBL/GenBank/DDBJ databases">
        <title>Sinomonas terricola sp. nov, isolated from litchi orchard soil in Guangdong, PR China.</title>
        <authorList>
            <person name="Jiaxin W."/>
            <person name="Yang Z."/>
            <person name="Honghui Z."/>
        </authorList>
    </citation>
    <scope>NUCLEOTIDE SEQUENCE [LARGE SCALE GENOMIC DNA]</scope>
    <source>
        <strain evidence="4 5">JGH33</strain>
    </source>
</reference>
<keyword evidence="5" id="KW-1185">Reference proteome</keyword>
<comment type="caution">
    <text evidence="4">The sequence shown here is derived from an EMBL/GenBank/DDBJ whole genome shotgun (WGS) entry which is preliminary data.</text>
</comment>
<dbReference type="EMBL" id="JAYGGQ010000001">
    <property type="protein sequence ID" value="MEA5453413.1"/>
    <property type="molecule type" value="Genomic_DNA"/>
</dbReference>
<feature type="region of interest" description="Disordered" evidence="1">
    <location>
        <begin position="32"/>
        <end position="89"/>
    </location>
</feature>
<sequence>MRDGTHEPRPRFVSRRTVALSALGLGLSACAPAEQAANRSSSGPVTTTAGAAPSSSAPVPSGTSSAPPNPAASPAPSSAPTPPGAFSLTDPASQWVVVNKRRPLDPIDYAPPLAQPNVPLATSGESTQVHPTTARAAEALFAAAASAGVAMTLASGYRSYTTQVATYNAQVAAHGQAMADVASARPGHSEHQTGWAFDIGAPGGCDFAPCFADTSAAQWIAAHAHEFGFIVRYPWMLHEITGYYYEPWHVRFIGVEAATDMKQRGIGTLEDYFGLPAAPTY</sequence>
<evidence type="ECO:0000256" key="1">
    <source>
        <dbReference type="SAM" id="MobiDB-lite"/>
    </source>
</evidence>
<dbReference type="Gene3D" id="3.30.1380.10">
    <property type="match status" value="1"/>
</dbReference>
<dbReference type="InterPro" id="IPR052179">
    <property type="entry name" value="DD-CPase-like"/>
</dbReference>
<dbReference type="Proteomes" id="UP001304769">
    <property type="component" value="Unassembled WGS sequence"/>
</dbReference>
<keyword evidence="2" id="KW-0732">Signal</keyword>
<protein>
    <submittedName>
        <fullName evidence="4">M15 family metallopeptidase</fullName>
    </submittedName>
</protein>
<dbReference type="RefSeq" id="WP_323277176.1">
    <property type="nucleotide sequence ID" value="NZ_JAYGGQ010000001.1"/>
</dbReference>
<feature type="compositionally biased region" description="Low complexity" evidence="1">
    <location>
        <begin position="40"/>
        <end position="66"/>
    </location>
</feature>
<gene>
    <name evidence="4" type="ORF">SPF06_01635</name>
</gene>
<feature type="compositionally biased region" description="Pro residues" evidence="1">
    <location>
        <begin position="67"/>
        <end position="83"/>
    </location>
</feature>
<accession>A0ABU5T189</accession>
<dbReference type="PANTHER" id="PTHR34385">
    <property type="entry name" value="D-ALANYL-D-ALANINE CARBOXYPEPTIDASE"/>
    <property type="match status" value="1"/>
</dbReference>
<dbReference type="PROSITE" id="PS51257">
    <property type="entry name" value="PROKAR_LIPOPROTEIN"/>
    <property type="match status" value="1"/>
</dbReference>
<dbReference type="InterPro" id="IPR009045">
    <property type="entry name" value="Zn_M74/Hedgehog-like"/>
</dbReference>
<evidence type="ECO:0000313" key="5">
    <source>
        <dbReference type="Proteomes" id="UP001304769"/>
    </source>
</evidence>
<feature type="chain" id="PRO_5046551612" evidence="2">
    <location>
        <begin position="37"/>
        <end position="281"/>
    </location>
</feature>
<evidence type="ECO:0000256" key="2">
    <source>
        <dbReference type="SAM" id="SignalP"/>
    </source>
</evidence>
<organism evidence="4 5">
    <name type="scientific">Sinomonas terricola</name>
    <dbReference type="NCBI Taxonomy" id="3110330"/>
    <lineage>
        <taxon>Bacteria</taxon>
        <taxon>Bacillati</taxon>
        <taxon>Actinomycetota</taxon>
        <taxon>Actinomycetes</taxon>
        <taxon>Micrococcales</taxon>
        <taxon>Micrococcaceae</taxon>
        <taxon>Sinomonas</taxon>
    </lineage>
</organism>
<dbReference type="PANTHER" id="PTHR34385:SF1">
    <property type="entry name" value="PEPTIDOGLYCAN L-ALANYL-D-GLUTAMATE ENDOPEPTIDASE CWLK"/>
    <property type="match status" value="1"/>
</dbReference>
<name>A0ABU5T189_9MICC</name>
<dbReference type="SUPFAM" id="SSF55166">
    <property type="entry name" value="Hedgehog/DD-peptidase"/>
    <property type="match status" value="1"/>
</dbReference>
<dbReference type="Pfam" id="PF02557">
    <property type="entry name" value="VanY"/>
    <property type="match status" value="1"/>
</dbReference>
<evidence type="ECO:0000259" key="3">
    <source>
        <dbReference type="Pfam" id="PF02557"/>
    </source>
</evidence>
<evidence type="ECO:0000313" key="4">
    <source>
        <dbReference type="EMBL" id="MEA5453413.1"/>
    </source>
</evidence>
<dbReference type="InterPro" id="IPR003709">
    <property type="entry name" value="VanY-like_core_dom"/>
</dbReference>
<dbReference type="CDD" id="cd14852">
    <property type="entry name" value="LD-carboxypeptidase"/>
    <property type="match status" value="1"/>
</dbReference>
<feature type="domain" description="D-alanyl-D-alanine carboxypeptidase-like core" evidence="3">
    <location>
        <begin position="128"/>
        <end position="254"/>
    </location>
</feature>
<proteinExistence type="predicted"/>